<dbReference type="FunCoup" id="A0A067RME2">
    <property type="interactions" value="21"/>
</dbReference>
<dbReference type="InterPro" id="IPR028730">
    <property type="entry name" value="ZFYVE26"/>
</dbReference>
<keyword evidence="1" id="KW-0597">Phosphoprotein</keyword>
<dbReference type="Proteomes" id="UP000027135">
    <property type="component" value="Unassembled WGS sequence"/>
</dbReference>
<evidence type="ECO:0000256" key="3">
    <source>
        <dbReference type="ARBA" id="ARBA00022771"/>
    </source>
</evidence>
<dbReference type="STRING" id="136037.A0A067RME2"/>
<dbReference type="OMA" id="CSQHRMQ"/>
<dbReference type="Pfam" id="PF25569">
    <property type="entry name" value="TPR_ZFYVE26"/>
    <property type="match status" value="1"/>
</dbReference>
<evidence type="ECO:0000256" key="2">
    <source>
        <dbReference type="ARBA" id="ARBA00022723"/>
    </source>
</evidence>
<evidence type="ECO:0000259" key="6">
    <source>
        <dbReference type="PROSITE" id="PS50178"/>
    </source>
</evidence>
<dbReference type="InParanoid" id="A0A067RME2"/>
<evidence type="ECO:0000256" key="4">
    <source>
        <dbReference type="ARBA" id="ARBA00022833"/>
    </source>
</evidence>
<sequence>MLEGVENSAAMTALDLALTVGATYEHSASLLDAACKRCDVLRKVQSSADADSTKSRNRHVVPGYIWFTRRIIKLLKEANKSQSSSNIFSSTTSLCDLLSSEYLPLSLKTMKDHITFWNSLHDVVVEFQETVDTALSGSSSRVGVASMSSDGCTVKSHVVFRRLLKICKGRPVDERTSGNYIDYLQQVYTYLKLVTSLLQQNHPSETAQHCGLARPVKYFDLFNSSLMVLLGQLVFECDVSPSYLEPVAKKLKLNLVYNVISNCCPKIPNSLLSDTPNFKSGCELNWGRIVLNASGQWSGPIRHPEVAVRSLLVDVLRTVQEQSESFMDKDKNILNQLHLCALAENLTVKTILADTCELGVIDLDLLVPGDETLAFYTNLANLMWIHSLLFLEASPPQSTDLSVLLERMKDRSVVSASVSDQCWTTNFGLVSSHSLERQVARMSIGYNVGKLGFISLQELYKQLQGELTFPSASSLKNCSFLGKVLRGNTFLLDSSSVDPRVLFVLLNGQKQSPKIQVLFAESVDVQLDGSMTEFLDHSVKFDSKSQQLVIPELLHFYLDYVQLNQEPESHSAVPAFTNVKTPHHFYVEQDDDQISTFYSRERLTQLVDFLRDNTSGQLQIEITKFASALSDPQTHTPGTIVKVEKFMNEFSILLDYSRFEDGTSVTAVKSNENCDFSEDTWKHRVVQDSVLKFLECHCWMLSVLVRRVHQEKALHASPVNETPSHKMIDERIKCLEQLFRSKWVDVLKPVFQNNLIVAALHSKPDMTELWCLLDQLVKKREWRQCAEILWALPETELQNDPKLQTFHDVVMYELASKLPDEGRFSPWWYCQHIGDLSVQAQCLLLHLPRWPGRGCRDALKVVLGHHHQKLSTELKLQLQEMLHKITIYEKIVPFAESAGMNTWFDVSCTSEKNPGLILELLMEAKEFQICLEWAKLQNIATRAQHLVDFKFLLLFLEHDSSDFSSATKLLESLPIHQTVAICNELIQQLRSVLCLKFITTFIVNSCSSYLSSEQLDDYQNLSIGIQMMAVIPYVDQVHHWDLIWKPHLIVEQFIMNTRLEMLEKMISEVCPLLARLPATSPVSLSSIDTMLRHYASKALDFRVVRNPAPCQSFPYEEKLLVSLSLGSTHSKEFLMPAVVPSKNEWVPNDEITECMCCQSVAFSMFNRRHHCRRCGRVICGSCSTQRMKVVGYGTVAVRVCDDCHCEVENDSEQVTSLTLGDDQLPFSLNFEDSVNSTLTWKLTSDEAYNTTLREEFGFEHAPSVSLCLAILKLHSEHVAYPRFLLDACHQMLRLLQPVGPSMANPEVDYSLVIRMVRSLVVAAKVKHARSGLNTGVAHCDQLLSQVDLLNMLVKSGCSALIPAEPLNGHALRRLRDRLVEEELWMLAMEVSTKSGLERTGVWAAWGKACLRAGCWDEARDKFSHCLEKVALGPDSARPLRSPPLLMEIVQILEEGAYTVDRKVIQEADKIRASSTVPAALLSSPALTVLHTLSSLKEIAHGNYPQATPPLNPLVIGPKLDPLFYEECCYYLSSYGSHAGIISFYLSHDDLLAALKHVLSQKVDPEIFLEMIYIPCLRQGLVSDLYHELSTVDPTLGVWKVYLCHICRYFEKQGLLNLLYQLQLHMLDHVRAAMTCIRFYQKGARSYSDLAANLGHLHAAQSHLENELLTAQWGPSTRSSPVRTMDGTLQLAMKLDPKEVNHHLSTILRQVEVTKFLHSCEIEQRHVIELIPELLKTLQSSAVPSAKRTLPSVPTLFGSNMERVQLAVLAILCGKNVEEGFGLAFRIIEDYRLKSSEIYSLAGKKLACDYRLTDIEQLISCIQNSGVPDTSSVCDSVLVLCVQVLAEKQEPVDVEPLVRLIVDTGNKVSAYIKCRQLKTAYLLAVKYSRLEDVRRILHEAEKLGQMKIQQICLKRLGQKQTET</sequence>
<dbReference type="eggNOG" id="KOG1811">
    <property type="taxonomic scope" value="Eukaryota"/>
</dbReference>
<feature type="domain" description="FYVE-type" evidence="6">
    <location>
        <begin position="1148"/>
        <end position="1208"/>
    </location>
</feature>
<accession>A0A067RME2</accession>
<dbReference type="InterPro" id="IPR057946">
    <property type="entry name" value="TPR_ZFYVE26"/>
</dbReference>
<dbReference type="GO" id="GO:0000281">
    <property type="term" value="P:mitotic cytokinesis"/>
    <property type="evidence" value="ECO:0007669"/>
    <property type="project" value="InterPro"/>
</dbReference>
<dbReference type="InterPro" id="IPR006869">
    <property type="entry name" value="DUF547"/>
</dbReference>
<dbReference type="InterPro" id="IPR017455">
    <property type="entry name" value="Znf_FYVE-rel"/>
</dbReference>
<dbReference type="Gene3D" id="3.30.40.10">
    <property type="entry name" value="Zinc/RING finger domain, C3HC4 (zinc finger)"/>
    <property type="match status" value="1"/>
</dbReference>
<keyword evidence="8" id="KW-1185">Reference proteome</keyword>
<dbReference type="GO" id="GO:0032465">
    <property type="term" value="P:regulation of cytokinesis"/>
    <property type="evidence" value="ECO:0007669"/>
    <property type="project" value="TreeGrafter"/>
</dbReference>
<evidence type="ECO:0000313" key="7">
    <source>
        <dbReference type="EMBL" id="KDR24173.1"/>
    </source>
</evidence>
<reference evidence="7 8" key="1">
    <citation type="journal article" date="2014" name="Nat. Commun.">
        <title>Molecular traces of alternative social organization in a termite genome.</title>
        <authorList>
            <person name="Terrapon N."/>
            <person name="Li C."/>
            <person name="Robertson H.M."/>
            <person name="Ji L."/>
            <person name="Meng X."/>
            <person name="Booth W."/>
            <person name="Chen Z."/>
            <person name="Childers C.P."/>
            <person name="Glastad K.M."/>
            <person name="Gokhale K."/>
            <person name="Gowin J."/>
            <person name="Gronenberg W."/>
            <person name="Hermansen R.A."/>
            <person name="Hu H."/>
            <person name="Hunt B.G."/>
            <person name="Huylmans A.K."/>
            <person name="Khalil S.M."/>
            <person name="Mitchell R.D."/>
            <person name="Munoz-Torres M.C."/>
            <person name="Mustard J.A."/>
            <person name="Pan H."/>
            <person name="Reese J.T."/>
            <person name="Scharf M.E."/>
            <person name="Sun F."/>
            <person name="Vogel H."/>
            <person name="Xiao J."/>
            <person name="Yang W."/>
            <person name="Yang Z."/>
            <person name="Yang Z."/>
            <person name="Zhou J."/>
            <person name="Zhu J."/>
            <person name="Brent C.S."/>
            <person name="Elsik C.G."/>
            <person name="Goodisman M.A."/>
            <person name="Liberles D.A."/>
            <person name="Roe R.M."/>
            <person name="Vargo E.L."/>
            <person name="Vilcinskas A."/>
            <person name="Wang J."/>
            <person name="Bornberg-Bauer E."/>
            <person name="Korb J."/>
            <person name="Zhang G."/>
            <person name="Liebig J."/>
        </authorList>
    </citation>
    <scope>NUCLEOTIDE SEQUENCE [LARGE SCALE GENOMIC DNA]</scope>
    <source>
        <tissue evidence="7">Whole organism</tissue>
    </source>
</reference>
<dbReference type="Pfam" id="PF01363">
    <property type="entry name" value="FYVE"/>
    <property type="match status" value="1"/>
</dbReference>
<evidence type="ECO:0000256" key="1">
    <source>
        <dbReference type="ARBA" id="ARBA00022553"/>
    </source>
</evidence>
<dbReference type="SUPFAM" id="SSF57903">
    <property type="entry name" value="FYVE/PHD zinc finger"/>
    <property type="match status" value="1"/>
</dbReference>
<dbReference type="GO" id="GO:0005765">
    <property type="term" value="C:lysosomal membrane"/>
    <property type="evidence" value="ECO:0007669"/>
    <property type="project" value="TreeGrafter"/>
</dbReference>
<keyword evidence="3 5" id="KW-0863">Zinc-finger</keyword>
<evidence type="ECO:0000256" key="5">
    <source>
        <dbReference type="PROSITE-ProRule" id="PRU00091"/>
    </source>
</evidence>
<evidence type="ECO:0000313" key="8">
    <source>
        <dbReference type="Proteomes" id="UP000027135"/>
    </source>
</evidence>
<dbReference type="PROSITE" id="PS50178">
    <property type="entry name" value="ZF_FYVE"/>
    <property type="match status" value="1"/>
</dbReference>
<dbReference type="EMBL" id="KK852425">
    <property type="protein sequence ID" value="KDR24173.1"/>
    <property type="molecule type" value="Genomic_DNA"/>
</dbReference>
<dbReference type="GO" id="GO:0000724">
    <property type="term" value="P:double-strand break repair via homologous recombination"/>
    <property type="evidence" value="ECO:0007669"/>
    <property type="project" value="InterPro"/>
</dbReference>
<dbReference type="Pfam" id="PF04784">
    <property type="entry name" value="DUF547"/>
    <property type="match status" value="1"/>
</dbReference>
<organism evidence="7 8">
    <name type="scientific">Zootermopsis nevadensis</name>
    <name type="common">Dampwood termite</name>
    <dbReference type="NCBI Taxonomy" id="136037"/>
    <lineage>
        <taxon>Eukaryota</taxon>
        <taxon>Metazoa</taxon>
        <taxon>Ecdysozoa</taxon>
        <taxon>Arthropoda</taxon>
        <taxon>Hexapoda</taxon>
        <taxon>Insecta</taxon>
        <taxon>Pterygota</taxon>
        <taxon>Neoptera</taxon>
        <taxon>Polyneoptera</taxon>
        <taxon>Dictyoptera</taxon>
        <taxon>Blattodea</taxon>
        <taxon>Blattoidea</taxon>
        <taxon>Termitoidae</taxon>
        <taxon>Termopsidae</taxon>
        <taxon>Zootermopsis</taxon>
    </lineage>
</organism>
<keyword evidence="2" id="KW-0479">Metal-binding</keyword>
<dbReference type="SMART" id="SM00064">
    <property type="entry name" value="FYVE"/>
    <property type="match status" value="1"/>
</dbReference>
<dbReference type="InterPro" id="IPR000306">
    <property type="entry name" value="Znf_FYVE"/>
</dbReference>
<dbReference type="GO" id="GO:0032266">
    <property type="term" value="F:phosphatidylinositol-3-phosphate binding"/>
    <property type="evidence" value="ECO:0007669"/>
    <property type="project" value="InterPro"/>
</dbReference>
<gene>
    <name evidence="7" type="ORF">L798_09003</name>
</gene>
<dbReference type="GO" id="GO:0005813">
    <property type="term" value="C:centrosome"/>
    <property type="evidence" value="ECO:0007669"/>
    <property type="project" value="TreeGrafter"/>
</dbReference>
<dbReference type="PANTHER" id="PTHR46591:SF1">
    <property type="entry name" value="ZINC FINGER FYVE DOMAIN-CONTAINING PROTEIN 26"/>
    <property type="match status" value="1"/>
</dbReference>
<name>A0A067RME2_ZOONE</name>
<dbReference type="InterPro" id="IPR013083">
    <property type="entry name" value="Znf_RING/FYVE/PHD"/>
</dbReference>
<keyword evidence="4" id="KW-0862">Zinc</keyword>
<dbReference type="GO" id="GO:0030496">
    <property type="term" value="C:midbody"/>
    <property type="evidence" value="ECO:0007669"/>
    <property type="project" value="TreeGrafter"/>
</dbReference>
<proteinExistence type="predicted"/>
<protein>
    <submittedName>
        <fullName evidence="7">Zinc finger FYVE domain-containing protein 26</fullName>
    </submittedName>
</protein>
<dbReference type="PANTHER" id="PTHR46591">
    <property type="entry name" value="ZINC FINGER FYVE DOMAIN-CONTAINING PROTEIN 26"/>
    <property type="match status" value="1"/>
</dbReference>
<dbReference type="GO" id="GO:0008270">
    <property type="term" value="F:zinc ion binding"/>
    <property type="evidence" value="ECO:0007669"/>
    <property type="project" value="UniProtKB-KW"/>
</dbReference>
<dbReference type="InterPro" id="IPR011011">
    <property type="entry name" value="Znf_FYVE_PHD"/>
</dbReference>